<dbReference type="Pfam" id="PF10911">
    <property type="entry name" value="T7-like_Y65"/>
    <property type="match status" value="1"/>
</dbReference>
<reference evidence="1 2" key="1">
    <citation type="journal article" date="2016" name="Food Environ Virol">
        <title>Characterization, Genome Sequence, and Analysis of Escherichia Phage CICC 80001, a Bacteriophage Infecting an Efficient L-Aspartic Acid Producing Escherichia coli.</title>
        <authorList>
            <person name="Xu Y."/>
            <person name="Ma Y."/>
            <person name="Yao S."/>
            <person name="Jiang Z."/>
            <person name="Pei J."/>
            <person name="Cheng C."/>
        </authorList>
    </citation>
    <scope>NUCLEOTIDE SEQUENCE [LARGE SCALE GENOMIC DNA]</scope>
</reference>
<dbReference type="Proteomes" id="UP000029354">
    <property type="component" value="Segment"/>
</dbReference>
<sequence length="84" mass="9475">MLTPINQLLKNPNDIPDVPRATAEYLQVRFNYAYLEASGHIGLMRANGCSEAHILGFIQGLQYASNVIDEIELRKEQLRDDGED</sequence>
<dbReference type="OrthoDB" id="26865at10239"/>
<evidence type="ECO:0000313" key="2">
    <source>
        <dbReference type="Proteomes" id="UP000029354"/>
    </source>
</evidence>
<name>A0A088F7Z4_9CAUD</name>
<dbReference type="GeneID" id="24653527"/>
<dbReference type="KEGG" id="vg:24653527"/>
<dbReference type="RefSeq" id="YP_009152487.1">
    <property type="nucleotide sequence ID" value="NC_027387.1"/>
</dbReference>
<dbReference type="EMBL" id="KM242061">
    <property type="protein sequence ID" value="AIM41085.1"/>
    <property type="molecule type" value="Genomic_DNA"/>
</dbReference>
<accession>A0A088F7Z4</accession>
<protein>
    <submittedName>
        <fullName evidence="1">Uncharacterized protein</fullName>
    </submittedName>
</protein>
<evidence type="ECO:0000313" key="1">
    <source>
        <dbReference type="EMBL" id="AIM41085.1"/>
    </source>
</evidence>
<proteinExistence type="predicted"/>
<organism evidence="1 2">
    <name type="scientific">Escherichia phage CICC 80001</name>
    <dbReference type="NCBI Taxonomy" id="1527506"/>
    <lineage>
        <taxon>Viruses</taxon>
        <taxon>Duplodnaviria</taxon>
        <taxon>Heunggongvirae</taxon>
        <taxon>Uroviricota</taxon>
        <taxon>Caudoviricetes</taxon>
        <taxon>Autographivirales</taxon>
        <taxon>Autotranscriptaviridae</taxon>
        <taxon>Studiervirinae</taxon>
        <taxon>Teseptimavirus</taxon>
        <taxon>Teseptimavirus CICC80001</taxon>
    </lineage>
</organism>
<dbReference type="InterPro" id="IPR020121">
    <property type="entry name" value="Phage_T7-like_6.5"/>
</dbReference>
<keyword evidence="2" id="KW-1185">Reference proteome</keyword>